<name>A0A3P7J1W8_STRVU</name>
<sequence>MANVSTRMKKNEITTTEFIAMYGIALLDPGVDGLSDAARKKMLLARGLISKSLFRHYENDNVADPEVKLGALYMDVYTYSKVHAITTAENMHILNVFDIVPLTKDCIMEKSCQLGESTGRFTAREHSSKLL</sequence>
<evidence type="ECO:0000313" key="4">
    <source>
        <dbReference type="EMBL" id="VDM79131.1"/>
    </source>
</evidence>
<dbReference type="EMBL" id="UYYB01104048">
    <property type="protein sequence ID" value="VDM79131.1"/>
    <property type="molecule type" value="Genomic_DNA"/>
</dbReference>
<dbReference type="InterPro" id="IPR035500">
    <property type="entry name" value="NHR-like_dom_sf"/>
</dbReference>
<reference evidence="4 5" key="1">
    <citation type="submission" date="2018-11" db="EMBL/GenBank/DDBJ databases">
        <authorList>
            <consortium name="Pathogen Informatics"/>
        </authorList>
    </citation>
    <scope>NUCLEOTIDE SEQUENCE [LARGE SCALE GENOMIC DNA]</scope>
</reference>
<keyword evidence="3" id="KW-0675">Receptor</keyword>
<dbReference type="OrthoDB" id="5840137at2759"/>
<keyword evidence="5" id="KW-1185">Reference proteome</keyword>
<keyword evidence="1" id="KW-0805">Transcription regulation</keyword>
<dbReference type="Proteomes" id="UP000270094">
    <property type="component" value="Unassembled WGS sequence"/>
</dbReference>
<accession>A0A3P7J1W8</accession>
<organism evidence="4 5">
    <name type="scientific">Strongylus vulgaris</name>
    <name type="common">Blood worm</name>
    <dbReference type="NCBI Taxonomy" id="40348"/>
    <lineage>
        <taxon>Eukaryota</taxon>
        <taxon>Metazoa</taxon>
        <taxon>Ecdysozoa</taxon>
        <taxon>Nematoda</taxon>
        <taxon>Chromadorea</taxon>
        <taxon>Rhabditida</taxon>
        <taxon>Rhabditina</taxon>
        <taxon>Rhabditomorpha</taxon>
        <taxon>Strongyloidea</taxon>
        <taxon>Strongylidae</taxon>
        <taxon>Strongylus</taxon>
    </lineage>
</organism>
<dbReference type="AlphaFoldDB" id="A0A3P7J1W8"/>
<keyword evidence="2" id="KW-0804">Transcription</keyword>
<evidence type="ECO:0000256" key="2">
    <source>
        <dbReference type="ARBA" id="ARBA00023163"/>
    </source>
</evidence>
<dbReference type="SUPFAM" id="SSF48508">
    <property type="entry name" value="Nuclear receptor ligand-binding domain"/>
    <property type="match status" value="1"/>
</dbReference>
<protein>
    <recommendedName>
        <fullName evidence="6">NR LBD domain-containing protein</fullName>
    </recommendedName>
</protein>
<dbReference type="Gene3D" id="1.10.565.10">
    <property type="entry name" value="Retinoid X Receptor"/>
    <property type="match status" value="1"/>
</dbReference>
<evidence type="ECO:0000256" key="1">
    <source>
        <dbReference type="ARBA" id="ARBA00023015"/>
    </source>
</evidence>
<evidence type="ECO:0008006" key="6">
    <source>
        <dbReference type="Google" id="ProtNLM"/>
    </source>
</evidence>
<proteinExistence type="predicted"/>
<evidence type="ECO:0000313" key="5">
    <source>
        <dbReference type="Proteomes" id="UP000270094"/>
    </source>
</evidence>
<evidence type="ECO:0000256" key="3">
    <source>
        <dbReference type="ARBA" id="ARBA00023170"/>
    </source>
</evidence>
<gene>
    <name evidence="4" type="ORF">SVUK_LOCUS14129</name>
</gene>